<dbReference type="Proteomes" id="UP000284702">
    <property type="component" value="Unassembled WGS sequence"/>
</dbReference>
<dbReference type="EMBL" id="MZMZ02000843">
    <property type="protein sequence ID" value="RQM30335.1"/>
    <property type="molecule type" value="Genomic_DNA"/>
</dbReference>
<feature type="region of interest" description="Disordered" evidence="1">
    <location>
        <begin position="323"/>
        <end position="357"/>
    </location>
</feature>
<sequence length="357" mass="39537">MILDSIILGQLTLDHPPNFIKQILPPDEIAIFSDQMRVHYGYLQVPLKASMKISPDVTSPALGRQFFPANPKTYTAAVTECDKFRGDLHSCHIHPEGRKLIVLFNSKVKAAHWRDRLIPLRGQPTTLRHYRRPEDPLTALDTAATEQSMVYSFRLLHVPTNIKALQIWELLTALDIDIRSIDQAQNLGSGESDVNRFLVVTGTPHIPSSLAGRTRIAIGTVKVGIYHFQDSGNMPYRKCAALDHPVERCNNPNVQSARIILMPPDMWITPKSCAVHGLASFADWRLKAQPFVAPKTISTQTAAMAATHEAGSQATMVVDYGTVTERQAVQGSTQSDEDPSPHPSAHPVETRLHPTSD</sequence>
<reference evidence="2" key="1">
    <citation type="submission" date="2018-07" db="EMBL/GenBank/DDBJ databases">
        <title>Annotation of Aphanomyces astaci genome assembly.</title>
        <authorList>
            <person name="Studholme D.J."/>
        </authorList>
    </citation>
    <scope>NUCLEOTIDE SEQUENCE [LARGE SCALE GENOMIC DNA]</scope>
    <source>
        <strain evidence="2">Pc</strain>
    </source>
</reference>
<evidence type="ECO:0000313" key="3">
    <source>
        <dbReference type="Proteomes" id="UP000284702"/>
    </source>
</evidence>
<proteinExistence type="predicted"/>
<accession>A0A425DMI7</accession>
<comment type="caution">
    <text evidence="2">The sequence shown here is derived from an EMBL/GenBank/DDBJ whole genome shotgun (WGS) entry which is preliminary data.</text>
</comment>
<feature type="non-terminal residue" evidence="2">
    <location>
        <position position="357"/>
    </location>
</feature>
<feature type="compositionally biased region" description="Basic and acidic residues" evidence="1">
    <location>
        <begin position="348"/>
        <end position="357"/>
    </location>
</feature>
<protein>
    <submittedName>
        <fullName evidence="2">Uncharacterized protein</fullName>
    </submittedName>
</protein>
<gene>
    <name evidence="2" type="ORF">B5M09_013480</name>
</gene>
<evidence type="ECO:0000313" key="2">
    <source>
        <dbReference type="EMBL" id="RQM30335.1"/>
    </source>
</evidence>
<feature type="compositionally biased region" description="Polar residues" evidence="1">
    <location>
        <begin position="324"/>
        <end position="334"/>
    </location>
</feature>
<evidence type="ECO:0000256" key="1">
    <source>
        <dbReference type="SAM" id="MobiDB-lite"/>
    </source>
</evidence>
<name>A0A425DMI7_APHAT</name>
<dbReference type="VEuPathDB" id="FungiDB:H257_19134"/>
<dbReference type="AlphaFoldDB" id="A0A425DMI7"/>
<organism evidence="2 3">
    <name type="scientific">Aphanomyces astaci</name>
    <name type="common">Crayfish plague agent</name>
    <dbReference type="NCBI Taxonomy" id="112090"/>
    <lineage>
        <taxon>Eukaryota</taxon>
        <taxon>Sar</taxon>
        <taxon>Stramenopiles</taxon>
        <taxon>Oomycota</taxon>
        <taxon>Saprolegniomycetes</taxon>
        <taxon>Saprolegniales</taxon>
        <taxon>Verrucalvaceae</taxon>
        <taxon>Aphanomyces</taxon>
    </lineage>
</organism>
<keyword evidence="3" id="KW-1185">Reference proteome</keyword>